<dbReference type="SUPFAM" id="SSF50494">
    <property type="entry name" value="Trypsin-like serine proteases"/>
    <property type="match status" value="1"/>
</dbReference>
<dbReference type="PANTHER" id="PTHR22939">
    <property type="entry name" value="SERINE PROTEASE FAMILY S1C HTRA-RELATED"/>
    <property type="match status" value="1"/>
</dbReference>
<dbReference type="Gene3D" id="2.40.10.10">
    <property type="entry name" value="Trypsin-like serine proteases"/>
    <property type="match status" value="2"/>
</dbReference>
<keyword evidence="8" id="KW-1185">Reference proteome</keyword>
<accession>A0A161Q9B8</accession>
<dbReference type="AlphaFoldDB" id="A0A161Q9B8"/>
<evidence type="ECO:0000256" key="2">
    <source>
        <dbReference type="ARBA" id="ARBA00022670"/>
    </source>
</evidence>
<dbReference type="GO" id="GO:0004252">
    <property type="term" value="F:serine-type endopeptidase activity"/>
    <property type="evidence" value="ECO:0007669"/>
    <property type="project" value="InterPro"/>
</dbReference>
<evidence type="ECO:0000313" key="8">
    <source>
        <dbReference type="Proteomes" id="UP000075737"/>
    </source>
</evidence>
<dbReference type="InterPro" id="IPR043504">
    <property type="entry name" value="Peptidase_S1_PA_chymotrypsin"/>
</dbReference>
<feature type="domain" description="PDZ" evidence="6">
    <location>
        <begin position="275"/>
        <end position="369"/>
    </location>
</feature>
<dbReference type="PANTHER" id="PTHR22939:SF129">
    <property type="entry name" value="SERINE PROTEASE HTRA2, MITOCHONDRIAL"/>
    <property type="match status" value="1"/>
</dbReference>
<gene>
    <name evidence="7" type="primary">hhoB</name>
    <name evidence="7" type="ORF">ATZ99_22030</name>
</gene>
<protein>
    <submittedName>
        <fullName evidence="7">Putative serine protease HhoB</fullName>
    </submittedName>
</protein>
<keyword evidence="5" id="KW-0812">Transmembrane</keyword>
<evidence type="ECO:0000256" key="5">
    <source>
        <dbReference type="SAM" id="Phobius"/>
    </source>
</evidence>
<dbReference type="Proteomes" id="UP000075737">
    <property type="component" value="Unassembled WGS sequence"/>
</dbReference>
<dbReference type="EMBL" id="LOHZ01000045">
    <property type="protein sequence ID" value="KYO63960.1"/>
    <property type="molecule type" value="Genomic_DNA"/>
</dbReference>
<dbReference type="Pfam" id="PF13180">
    <property type="entry name" value="PDZ_2"/>
    <property type="match status" value="1"/>
</dbReference>
<dbReference type="PRINTS" id="PR00834">
    <property type="entry name" value="PROTEASES2C"/>
</dbReference>
<proteinExistence type="inferred from homology"/>
<evidence type="ECO:0000256" key="1">
    <source>
        <dbReference type="ARBA" id="ARBA00010541"/>
    </source>
</evidence>
<dbReference type="Gene3D" id="2.30.42.10">
    <property type="match status" value="1"/>
</dbReference>
<dbReference type="InterPro" id="IPR036034">
    <property type="entry name" value="PDZ_sf"/>
</dbReference>
<dbReference type="SMART" id="SM00228">
    <property type="entry name" value="PDZ"/>
    <property type="match status" value="1"/>
</dbReference>
<dbReference type="FunFam" id="2.40.10.10:FF:000001">
    <property type="entry name" value="Periplasmic serine protease DegS"/>
    <property type="match status" value="1"/>
</dbReference>
<reference evidence="7 8" key="1">
    <citation type="submission" date="2015-12" db="EMBL/GenBank/DDBJ databases">
        <title>Draft genome of Thermovenabulum gondwanense isolated from a red thermophilic microbial mat colonisisng an outflow channel of a bore well.</title>
        <authorList>
            <person name="Patel B.K."/>
        </authorList>
    </citation>
    <scope>NUCLEOTIDE SEQUENCE [LARGE SCALE GENOMIC DNA]</scope>
    <source>
        <strain evidence="7 8">R270</strain>
    </source>
</reference>
<dbReference type="STRING" id="520767.ATZ99_22030"/>
<feature type="transmembrane region" description="Helical" evidence="5">
    <location>
        <begin position="9"/>
        <end position="31"/>
    </location>
</feature>
<dbReference type="Pfam" id="PF13365">
    <property type="entry name" value="Trypsin_2"/>
    <property type="match status" value="1"/>
</dbReference>
<dbReference type="InterPro" id="IPR001940">
    <property type="entry name" value="Peptidase_S1C"/>
</dbReference>
<keyword evidence="4" id="KW-0720">Serine protease</keyword>
<evidence type="ECO:0000259" key="6">
    <source>
        <dbReference type="PROSITE" id="PS50106"/>
    </source>
</evidence>
<evidence type="ECO:0000256" key="3">
    <source>
        <dbReference type="ARBA" id="ARBA00022801"/>
    </source>
</evidence>
<evidence type="ECO:0000256" key="4">
    <source>
        <dbReference type="ARBA" id="ARBA00022825"/>
    </source>
</evidence>
<keyword evidence="3" id="KW-0378">Hydrolase</keyword>
<dbReference type="RefSeq" id="WP_068749296.1">
    <property type="nucleotide sequence ID" value="NZ_LOHZ01000045.1"/>
</dbReference>
<comment type="caution">
    <text evidence="7">The sequence shown here is derived from an EMBL/GenBank/DDBJ whole genome shotgun (WGS) entry which is preliminary data.</text>
</comment>
<keyword evidence="5" id="KW-0472">Membrane</keyword>
<dbReference type="GO" id="GO:0006508">
    <property type="term" value="P:proteolysis"/>
    <property type="evidence" value="ECO:0007669"/>
    <property type="project" value="UniProtKB-KW"/>
</dbReference>
<dbReference type="SUPFAM" id="SSF50156">
    <property type="entry name" value="PDZ domain-like"/>
    <property type="match status" value="1"/>
</dbReference>
<keyword evidence="2 7" id="KW-0645">Protease</keyword>
<dbReference type="InterPro" id="IPR009003">
    <property type="entry name" value="Peptidase_S1_PA"/>
</dbReference>
<dbReference type="InterPro" id="IPR001478">
    <property type="entry name" value="PDZ"/>
</dbReference>
<name>A0A161Q9B8_9FIRM</name>
<evidence type="ECO:0000313" key="7">
    <source>
        <dbReference type="EMBL" id="KYO63960.1"/>
    </source>
</evidence>
<dbReference type="PROSITE" id="PS50106">
    <property type="entry name" value="PDZ"/>
    <property type="match status" value="1"/>
</dbReference>
<comment type="similarity">
    <text evidence="1">Belongs to the peptidase S1C family.</text>
</comment>
<sequence length="385" mass="41736">MKVFNKYKYFVAVLIGFALGIGVVTGGFFAYNFFYPSKSVKAGNYSTNSSFSSTPYSLPSIPDIVDKVSDAVVFIETTVQTQSSYNPFIDDPFFRFFFEDIPSPSKINKSVGSGFIISPDGYILTNEHVISGATEVSVTVKGYDKPFKAQIVGKDFDLDLAVLKINSSKTLPYIPMGDSDKMRVGDWVIAIGNPYRLDHTVTVGVISAKGRPITIPDKSGKQRVYTNLIQTDAAINPGNSGGPLISLEGEVIGINTAINAEAQGIGFAIPINTVKNVLDELKKGGITRPYIGVGLQDITEDLAKYFNLKNTDGALISYVQPGSPAYTAGLREGDIILKVNNNSVKNANDVVNVIKNSKVNDTLVLLILRDGRQMYLTVKVGKKPE</sequence>
<dbReference type="OrthoDB" id="9758917at2"/>
<organism evidence="7 8">
    <name type="scientific">Thermovenabulum gondwanense</name>
    <dbReference type="NCBI Taxonomy" id="520767"/>
    <lineage>
        <taxon>Bacteria</taxon>
        <taxon>Bacillati</taxon>
        <taxon>Bacillota</taxon>
        <taxon>Clostridia</taxon>
        <taxon>Thermosediminibacterales</taxon>
        <taxon>Thermosediminibacteraceae</taxon>
        <taxon>Thermovenabulum</taxon>
    </lineage>
</organism>
<keyword evidence="5" id="KW-1133">Transmembrane helix</keyword>
<dbReference type="PATRIC" id="fig|520767.4.peg.2333"/>